<organism evidence="2 3">
    <name type="scientific">Schizothecium vesticola</name>
    <dbReference type="NCBI Taxonomy" id="314040"/>
    <lineage>
        <taxon>Eukaryota</taxon>
        <taxon>Fungi</taxon>
        <taxon>Dikarya</taxon>
        <taxon>Ascomycota</taxon>
        <taxon>Pezizomycotina</taxon>
        <taxon>Sordariomycetes</taxon>
        <taxon>Sordariomycetidae</taxon>
        <taxon>Sordariales</taxon>
        <taxon>Schizotheciaceae</taxon>
        <taxon>Schizothecium</taxon>
    </lineage>
</organism>
<evidence type="ECO:0000256" key="1">
    <source>
        <dbReference type="SAM" id="Phobius"/>
    </source>
</evidence>
<dbReference type="Proteomes" id="UP001172155">
    <property type="component" value="Unassembled WGS sequence"/>
</dbReference>
<comment type="caution">
    <text evidence="2">The sequence shown here is derived from an EMBL/GenBank/DDBJ whole genome shotgun (WGS) entry which is preliminary data.</text>
</comment>
<dbReference type="AlphaFoldDB" id="A0AA40BR41"/>
<dbReference type="EMBL" id="JAUKUD010000007">
    <property type="protein sequence ID" value="KAK0738690.1"/>
    <property type="molecule type" value="Genomic_DNA"/>
</dbReference>
<accession>A0AA40BR41</accession>
<reference evidence="2" key="1">
    <citation type="submission" date="2023-06" db="EMBL/GenBank/DDBJ databases">
        <title>Genome-scale phylogeny and comparative genomics of the fungal order Sordariales.</title>
        <authorList>
            <consortium name="Lawrence Berkeley National Laboratory"/>
            <person name="Hensen N."/>
            <person name="Bonometti L."/>
            <person name="Westerberg I."/>
            <person name="Brannstrom I.O."/>
            <person name="Guillou S."/>
            <person name="Cros-Aarteil S."/>
            <person name="Calhoun S."/>
            <person name="Haridas S."/>
            <person name="Kuo A."/>
            <person name="Mondo S."/>
            <person name="Pangilinan J."/>
            <person name="Riley R."/>
            <person name="LaButti K."/>
            <person name="Andreopoulos B."/>
            <person name="Lipzen A."/>
            <person name="Chen C."/>
            <person name="Yanf M."/>
            <person name="Daum C."/>
            <person name="Ng V."/>
            <person name="Clum A."/>
            <person name="Steindorff A."/>
            <person name="Ohm R."/>
            <person name="Martin F."/>
            <person name="Silar P."/>
            <person name="Natvig D."/>
            <person name="Lalanne C."/>
            <person name="Gautier V."/>
            <person name="Ament-velasquez S.L."/>
            <person name="Kruys A."/>
            <person name="Hutchinson M.I."/>
            <person name="Powell A.J."/>
            <person name="Barry K."/>
            <person name="Miller A.N."/>
            <person name="Grigoriev I.V."/>
            <person name="Debuchy R."/>
            <person name="Gladieux P."/>
            <person name="Thoren M.H."/>
            <person name="Johannesson H."/>
        </authorList>
    </citation>
    <scope>NUCLEOTIDE SEQUENCE</scope>
    <source>
        <strain evidence="2">SMH3187-1</strain>
    </source>
</reference>
<proteinExistence type="predicted"/>
<evidence type="ECO:0000313" key="3">
    <source>
        <dbReference type="Proteomes" id="UP001172155"/>
    </source>
</evidence>
<keyword evidence="1" id="KW-1133">Transmembrane helix</keyword>
<keyword evidence="1" id="KW-0812">Transmembrane</keyword>
<evidence type="ECO:0000313" key="2">
    <source>
        <dbReference type="EMBL" id="KAK0738690.1"/>
    </source>
</evidence>
<sequence>MLRWSYGQTPDTLQLFALDNKKAAKLNNLLVATVTMFLPFVLMSLIAASPSLSTNRITLEWYILASLAIAAPTAILTLAMANGEASLKMIEDASERIRDTKTPDLKEMRDTLGFDKLLHRFTLPSQGHVQRLRRLATLPTLPALPSLPHPRSFPGVSKLHVLPRVDTDGVARVVGEAQKLVEGLWRGWRHAGPRSFAEESILDEDIMDERLAPVLEDIEEVDEREILIRMVEEEEGEEKRTEECVVAAVTGM</sequence>
<gene>
    <name evidence="2" type="ORF">B0T18DRAFT_422601</name>
</gene>
<name>A0AA40BR41_9PEZI</name>
<feature type="transmembrane region" description="Helical" evidence="1">
    <location>
        <begin position="29"/>
        <end position="49"/>
    </location>
</feature>
<keyword evidence="3" id="KW-1185">Reference proteome</keyword>
<protein>
    <submittedName>
        <fullName evidence="2">Uncharacterized protein</fullName>
    </submittedName>
</protein>
<feature type="transmembrane region" description="Helical" evidence="1">
    <location>
        <begin position="61"/>
        <end position="81"/>
    </location>
</feature>
<keyword evidence="1" id="KW-0472">Membrane</keyword>